<dbReference type="RefSeq" id="WP_184948709.1">
    <property type="nucleotide sequence ID" value="NZ_BAAAWZ010000001.1"/>
</dbReference>
<keyword evidence="2" id="KW-1185">Reference proteome</keyword>
<dbReference type="Proteomes" id="UP000562352">
    <property type="component" value="Unassembled WGS sequence"/>
</dbReference>
<evidence type="ECO:0000313" key="1">
    <source>
        <dbReference type="EMBL" id="MBB5968019.1"/>
    </source>
</evidence>
<dbReference type="Pfam" id="PF19760">
    <property type="entry name" value="DUF6247"/>
    <property type="match status" value="1"/>
</dbReference>
<accession>A0A841DEW0</accession>
<dbReference type="InterPro" id="IPR046214">
    <property type="entry name" value="DUF6247"/>
</dbReference>
<gene>
    <name evidence="1" type="ORF">FHS22_007337</name>
</gene>
<protein>
    <submittedName>
        <fullName evidence="1">Uncharacterized protein</fullName>
    </submittedName>
</protein>
<proteinExistence type="predicted"/>
<sequence length="123" mass="13663">MTAQHHEPGSARAVRQIRASLQADRSPRNIRACLPAADREGFDTDYREALRRAGDELDLAPLHACVEAWRRTAILKADADDYAQLVQTAERVQQRADRGEPTGGLPWDDAFAERLRARLSTGG</sequence>
<evidence type="ECO:0000313" key="2">
    <source>
        <dbReference type="Proteomes" id="UP000562352"/>
    </source>
</evidence>
<comment type="caution">
    <text evidence="1">The sequence shown here is derived from an EMBL/GenBank/DDBJ whole genome shotgun (WGS) entry which is preliminary data.</text>
</comment>
<dbReference type="EMBL" id="JACHJJ010000046">
    <property type="protein sequence ID" value="MBB5968019.1"/>
    <property type="molecule type" value="Genomic_DNA"/>
</dbReference>
<organism evidence="1 2">
    <name type="scientific">Planomonospora venezuelensis</name>
    <dbReference type="NCBI Taxonomy" id="1999"/>
    <lineage>
        <taxon>Bacteria</taxon>
        <taxon>Bacillati</taxon>
        <taxon>Actinomycetota</taxon>
        <taxon>Actinomycetes</taxon>
        <taxon>Streptosporangiales</taxon>
        <taxon>Streptosporangiaceae</taxon>
        <taxon>Planomonospora</taxon>
    </lineage>
</organism>
<name>A0A841DEW0_PLAVE</name>
<reference evidence="1 2" key="1">
    <citation type="submission" date="2020-08" db="EMBL/GenBank/DDBJ databases">
        <title>Genomic Encyclopedia of Type Strains, Phase III (KMG-III): the genomes of soil and plant-associated and newly described type strains.</title>
        <authorList>
            <person name="Whitman W."/>
        </authorList>
    </citation>
    <scope>NUCLEOTIDE SEQUENCE [LARGE SCALE GENOMIC DNA]</scope>
    <source>
        <strain evidence="1 2">CECT 3303</strain>
    </source>
</reference>
<dbReference type="AlphaFoldDB" id="A0A841DEW0"/>